<accession>A0A1D1V707</accession>
<evidence type="ECO:0000256" key="1">
    <source>
        <dbReference type="ARBA" id="ARBA00004572"/>
    </source>
</evidence>
<evidence type="ECO:0000256" key="5">
    <source>
        <dbReference type="ARBA" id="ARBA00022989"/>
    </source>
</evidence>
<keyword evidence="5 9" id="KW-1133">Transmembrane helix</keyword>
<dbReference type="InterPro" id="IPR033745">
    <property type="entry name" value="Fis1_cytosol"/>
</dbReference>
<dbReference type="PANTHER" id="PTHR13247:SF0">
    <property type="entry name" value="MITOCHONDRIAL FISSION 1 PROTEIN"/>
    <property type="match status" value="1"/>
</dbReference>
<comment type="caution">
    <text evidence="10">The sequence shown here is derived from an EMBL/GenBank/DDBJ whole genome shotgun (WGS) entry which is preliminary data.</text>
</comment>
<dbReference type="CDD" id="cd12212">
    <property type="entry name" value="Fis1"/>
    <property type="match status" value="1"/>
</dbReference>
<dbReference type="GO" id="GO:0005741">
    <property type="term" value="C:mitochondrial outer membrane"/>
    <property type="evidence" value="ECO:0007669"/>
    <property type="project" value="UniProtKB-SubCell"/>
</dbReference>
<keyword evidence="4 8" id="KW-1000">Mitochondrion outer membrane</keyword>
<dbReference type="EMBL" id="BDGG01000003">
    <property type="protein sequence ID" value="GAU96690.1"/>
    <property type="molecule type" value="Genomic_DNA"/>
</dbReference>
<evidence type="ECO:0000256" key="4">
    <source>
        <dbReference type="ARBA" id="ARBA00022787"/>
    </source>
</evidence>
<dbReference type="PANTHER" id="PTHR13247">
    <property type="entry name" value="TETRATRICOPEPTIDE REPEAT PROTEIN 11 TPR REPEAT PROTEIN 11"/>
    <property type="match status" value="1"/>
</dbReference>
<dbReference type="Pfam" id="PF14852">
    <property type="entry name" value="Fis1_TPR_N"/>
    <property type="match status" value="1"/>
</dbReference>
<dbReference type="GO" id="GO:0000266">
    <property type="term" value="P:mitochondrial fission"/>
    <property type="evidence" value="ECO:0007669"/>
    <property type="project" value="UniProtKB-UniRule"/>
</dbReference>
<comment type="function">
    <text evidence="8">Involved in the fragmentation of the mitochondrial network and its perinuclear clustering.</text>
</comment>
<dbReference type="InterPro" id="IPR011990">
    <property type="entry name" value="TPR-like_helical_dom_sf"/>
</dbReference>
<sequence length="150" mass="16823">MEAVIDDYIEPAELTLHFARYQEEVTTGKVGYNTAFDYGWCLIRSRKTDEVMKGIEMFKHLYKNGQQEARRDCLFFTAVGYTKIREFELALECIDTLLKAEPGNTQAKDLKHVIEDRLKKSGLIGMGLIALGGATVVGAIGLVAMLTKKK</sequence>
<dbReference type="OrthoDB" id="421154at2759"/>
<gene>
    <name evidence="10" type="primary">RvY_08098-1</name>
    <name evidence="10" type="synonym">RvY_08098.1</name>
    <name evidence="10" type="ORF">RvY_08098</name>
</gene>
<dbReference type="STRING" id="947166.A0A1D1V707"/>
<name>A0A1D1V707_RAMVA</name>
<dbReference type="GO" id="GO:0016559">
    <property type="term" value="P:peroxisome fission"/>
    <property type="evidence" value="ECO:0007669"/>
    <property type="project" value="TreeGrafter"/>
</dbReference>
<comment type="similarity">
    <text evidence="2 8">Belongs to the FIS1 family.</text>
</comment>
<protein>
    <recommendedName>
        <fullName evidence="8">Mitochondrial fission 1 protein</fullName>
    </recommendedName>
</protein>
<dbReference type="InterPro" id="IPR028058">
    <property type="entry name" value="Fis1_TPR_N"/>
</dbReference>
<dbReference type="InterPro" id="IPR016543">
    <property type="entry name" value="Fis1"/>
</dbReference>
<evidence type="ECO:0000256" key="6">
    <source>
        <dbReference type="ARBA" id="ARBA00023128"/>
    </source>
</evidence>
<organism evidence="10 11">
    <name type="scientific">Ramazzottius varieornatus</name>
    <name type="common">Water bear</name>
    <name type="synonym">Tardigrade</name>
    <dbReference type="NCBI Taxonomy" id="947166"/>
    <lineage>
        <taxon>Eukaryota</taxon>
        <taxon>Metazoa</taxon>
        <taxon>Ecdysozoa</taxon>
        <taxon>Tardigrada</taxon>
        <taxon>Eutardigrada</taxon>
        <taxon>Parachela</taxon>
        <taxon>Hypsibioidea</taxon>
        <taxon>Ramazzottiidae</taxon>
        <taxon>Ramazzottius</taxon>
    </lineage>
</organism>
<dbReference type="Pfam" id="PF14853">
    <property type="entry name" value="Fis1_TPR_C"/>
    <property type="match status" value="1"/>
</dbReference>
<evidence type="ECO:0000256" key="7">
    <source>
        <dbReference type="ARBA" id="ARBA00023136"/>
    </source>
</evidence>
<evidence type="ECO:0000256" key="2">
    <source>
        <dbReference type="ARBA" id="ARBA00008937"/>
    </source>
</evidence>
<dbReference type="SUPFAM" id="SSF48452">
    <property type="entry name" value="TPR-like"/>
    <property type="match status" value="1"/>
</dbReference>
<dbReference type="Gene3D" id="1.25.40.10">
    <property type="entry name" value="Tetratricopeptide repeat domain"/>
    <property type="match status" value="1"/>
</dbReference>
<dbReference type="InterPro" id="IPR028061">
    <property type="entry name" value="Fis1_TPR_C"/>
</dbReference>
<comment type="subcellular location">
    <subcellularLocation>
        <location evidence="1">Mitochondrion outer membrane</location>
        <topology evidence="1">Single-pass membrane protein</topology>
    </subcellularLocation>
</comment>
<feature type="transmembrane region" description="Helical" evidence="9">
    <location>
        <begin position="123"/>
        <end position="146"/>
    </location>
</feature>
<evidence type="ECO:0000256" key="9">
    <source>
        <dbReference type="SAM" id="Phobius"/>
    </source>
</evidence>
<keyword evidence="6 8" id="KW-0496">Mitochondrion</keyword>
<dbReference type="AlphaFoldDB" id="A0A1D1V707"/>
<proteinExistence type="inferred from homology"/>
<evidence type="ECO:0000313" key="10">
    <source>
        <dbReference type="EMBL" id="GAU96690.1"/>
    </source>
</evidence>
<dbReference type="GO" id="GO:0000422">
    <property type="term" value="P:autophagy of mitochondrion"/>
    <property type="evidence" value="ECO:0007669"/>
    <property type="project" value="TreeGrafter"/>
</dbReference>
<evidence type="ECO:0000256" key="3">
    <source>
        <dbReference type="ARBA" id="ARBA00022692"/>
    </source>
</evidence>
<evidence type="ECO:0000313" key="11">
    <source>
        <dbReference type="Proteomes" id="UP000186922"/>
    </source>
</evidence>
<reference evidence="10 11" key="1">
    <citation type="journal article" date="2016" name="Nat. Commun.">
        <title>Extremotolerant tardigrade genome and improved radiotolerance of human cultured cells by tardigrade-unique protein.</title>
        <authorList>
            <person name="Hashimoto T."/>
            <person name="Horikawa D.D."/>
            <person name="Saito Y."/>
            <person name="Kuwahara H."/>
            <person name="Kozuka-Hata H."/>
            <person name="Shin-I T."/>
            <person name="Minakuchi Y."/>
            <person name="Ohishi K."/>
            <person name="Motoyama A."/>
            <person name="Aizu T."/>
            <person name="Enomoto A."/>
            <person name="Kondo K."/>
            <person name="Tanaka S."/>
            <person name="Hara Y."/>
            <person name="Koshikawa S."/>
            <person name="Sagara H."/>
            <person name="Miura T."/>
            <person name="Yokobori S."/>
            <person name="Miyagawa K."/>
            <person name="Suzuki Y."/>
            <person name="Kubo T."/>
            <person name="Oyama M."/>
            <person name="Kohara Y."/>
            <person name="Fujiyama A."/>
            <person name="Arakawa K."/>
            <person name="Katayama T."/>
            <person name="Toyoda A."/>
            <person name="Kunieda T."/>
        </authorList>
    </citation>
    <scope>NUCLEOTIDE SEQUENCE [LARGE SCALE GENOMIC DNA]</scope>
    <source>
        <strain evidence="10 11">YOKOZUNA-1</strain>
    </source>
</reference>
<dbReference type="Proteomes" id="UP000186922">
    <property type="component" value="Unassembled WGS sequence"/>
</dbReference>
<keyword evidence="7 8" id="KW-0472">Membrane</keyword>
<dbReference type="PIRSF" id="PIRSF008835">
    <property type="entry name" value="TPR_repeat_11_Fis1"/>
    <property type="match status" value="1"/>
</dbReference>
<evidence type="ECO:0000256" key="8">
    <source>
        <dbReference type="PIRNR" id="PIRNR008835"/>
    </source>
</evidence>
<keyword evidence="3 9" id="KW-0812">Transmembrane</keyword>
<keyword evidence="11" id="KW-1185">Reference proteome</keyword>
<comment type="domain">
    <text evidence="8">The C-terminus is required for mitochondrial localization, while the N-terminus is necessary for mitochondrial fission.</text>
</comment>
<dbReference type="GO" id="GO:0005778">
    <property type="term" value="C:peroxisomal membrane"/>
    <property type="evidence" value="ECO:0007669"/>
    <property type="project" value="TreeGrafter"/>
</dbReference>